<sequence>MLVIKGQFNEAKIFAKSLEEEAIKQIKELCNQEFVKGSKIRIMPDAHTGVGCVIGTTMTIKDKVVPNLVGVDIGCGVNVCKIQENKVNFELLDSIIRREIPSGFRVRTTPHPYVENTNIFNLKCRDYVDLERALLSIGTLGGGNHFIELAIDKDGHLYLLVHSGSRYLGKEVAEYYQNLAYALLSGSSLPTKKSKKKKKKKLVNSEKTNIPKHLAYLENGPFNDYLHDMKIVQHYAQTNRRAMIDIIVQNLNLTVLEHFSTIHNYIDLEKMILRKGAVSAQKGEKLIIPINMRDGSLICIGKGNPDWNYSAPHGAGRIMSRRQAKKELDLEKFKNSMRGIYSTSIGFQTIDESPMVYKPLEEIEEAIKDTVEIIERIKPIYNFKAP</sequence>
<dbReference type="OrthoDB" id="9802323at2"/>
<evidence type="ECO:0000256" key="7">
    <source>
        <dbReference type="ARBA" id="ARBA00023211"/>
    </source>
</evidence>
<dbReference type="HOGENOM" id="CLU_022279_1_1_0"/>
<dbReference type="GO" id="GO:0030145">
    <property type="term" value="F:manganese ion binding"/>
    <property type="evidence" value="ECO:0007669"/>
    <property type="project" value="TreeGrafter"/>
</dbReference>
<dbReference type="GO" id="GO:0003909">
    <property type="term" value="F:DNA ligase activity"/>
    <property type="evidence" value="ECO:0007669"/>
    <property type="project" value="TreeGrafter"/>
</dbReference>
<evidence type="ECO:0000256" key="3">
    <source>
        <dbReference type="ARBA" id="ARBA00022723"/>
    </source>
</evidence>
<dbReference type="AlphaFoldDB" id="A0A0C7P0B6"/>
<gene>
    <name evidence="12" type="primary">rtcB</name>
    <name evidence="12" type="ORF">DTL3_0361</name>
</gene>
<dbReference type="RefSeq" id="WP_045087275.1">
    <property type="nucleotide sequence ID" value="NZ_LN824141.1"/>
</dbReference>
<feature type="binding site" evidence="11">
    <location>
        <position position="72"/>
    </location>
    <ligand>
        <name>Mn(2+)</name>
        <dbReference type="ChEBI" id="CHEBI:29035"/>
        <label>1</label>
    </ligand>
</feature>
<reference evidence="13" key="1">
    <citation type="submission" date="2014-11" db="EMBL/GenBank/DDBJ databases">
        <authorList>
            <person name="Wibberg D."/>
        </authorList>
    </citation>
    <scope>NUCLEOTIDE SEQUENCE [LARGE SCALE GENOMIC DNA]</scope>
    <source>
        <strain evidence="13">L3</strain>
    </source>
</reference>
<dbReference type="InterPro" id="IPR052915">
    <property type="entry name" value="RtcB-like"/>
</dbReference>
<name>A0A0C7P0B6_DEFTU</name>
<evidence type="ECO:0000313" key="13">
    <source>
        <dbReference type="Proteomes" id="UP000032809"/>
    </source>
</evidence>
<dbReference type="STRING" id="1006576.DTL3_0361"/>
<dbReference type="EC" id="6.5.1.8" evidence="1"/>
<dbReference type="GO" id="GO:0006396">
    <property type="term" value="P:RNA processing"/>
    <property type="evidence" value="ECO:0007669"/>
    <property type="project" value="InterPro"/>
</dbReference>
<comment type="catalytic activity">
    <reaction evidence="8">
        <text>a 3'-end 3'-phospho-ribonucleotide-RNA + a 5'-end dephospho-ribonucleoside-RNA + GTP = a ribonucleotidyl-ribonucleotide-RNA + GMP + diphosphate</text>
        <dbReference type="Rhea" id="RHEA:68076"/>
        <dbReference type="Rhea" id="RHEA-COMP:10463"/>
        <dbReference type="Rhea" id="RHEA-COMP:13936"/>
        <dbReference type="Rhea" id="RHEA-COMP:17355"/>
        <dbReference type="ChEBI" id="CHEBI:33019"/>
        <dbReference type="ChEBI" id="CHEBI:37565"/>
        <dbReference type="ChEBI" id="CHEBI:58115"/>
        <dbReference type="ChEBI" id="CHEBI:83062"/>
        <dbReference type="ChEBI" id="CHEBI:138284"/>
        <dbReference type="ChEBI" id="CHEBI:173118"/>
        <dbReference type="EC" id="6.5.1.8"/>
    </reaction>
</comment>
<evidence type="ECO:0000256" key="2">
    <source>
        <dbReference type="ARBA" id="ARBA00022598"/>
    </source>
</evidence>
<keyword evidence="5" id="KW-0692">RNA repair</keyword>
<dbReference type="InterPro" id="IPR036025">
    <property type="entry name" value="RtcB-like_sf"/>
</dbReference>
<keyword evidence="7 11" id="KW-0464">Manganese</keyword>
<evidence type="ECO:0000256" key="10">
    <source>
        <dbReference type="PIRSR" id="PIRSR601233-2"/>
    </source>
</evidence>
<feature type="binding site" evidence="10">
    <location>
        <position position="296"/>
    </location>
    <ligand>
        <name>GMP</name>
        <dbReference type="ChEBI" id="CHEBI:58115"/>
    </ligand>
</feature>
<evidence type="ECO:0000256" key="11">
    <source>
        <dbReference type="PIRSR" id="PIRSR601233-3"/>
    </source>
</evidence>
<keyword evidence="4 10" id="KW-0547">Nucleotide-binding</keyword>
<feature type="binding site" evidence="10">
    <location>
        <begin position="144"/>
        <end position="148"/>
    </location>
    <ligand>
        <name>GMP</name>
        <dbReference type="ChEBI" id="CHEBI:58115"/>
    </ligand>
</feature>
<dbReference type="Gene3D" id="3.90.1860.10">
    <property type="entry name" value="tRNA-splicing ligase RtcB"/>
    <property type="match status" value="1"/>
</dbReference>
<dbReference type="GO" id="GO:0005525">
    <property type="term" value="F:GTP binding"/>
    <property type="evidence" value="ECO:0007669"/>
    <property type="project" value="UniProtKB-KW"/>
</dbReference>
<evidence type="ECO:0000256" key="9">
    <source>
        <dbReference type="PIRSR" id="PIRSR601233-1"/>
    </source>
</evidence>
<accession>A0A0C7P0B6</accession>
<dbReference type="InterPro" id="IPR001233">
    <property type="entry name" value="RtcB"/>
</dbReference>
<proteinExistence type="predicted"/>
<dbReference type="Pfam" id="PF01139">
    <property type="entry name" value="RtcB"/>
    <property type="match status" value="2"/>
</dbReference>
<evidence type="ECO:0000313" key="12">
    <source>
        <dbReference type="EMBL" id="CEP77690.1"/>
    </source>
</evidence>
<evidence type="ECO:0000256" key="1">
    <source>
        <dbReference type="ARBA" id="ARBA00012726"/>
    </source>
</evidence>
<feature type="binding site" evidence="10">
    <location>
        <begin position="263"/>
        <end position="264"/>
    </location>
    <ligand>
        <name>GMP</name>
        <dbReference type="ChEBI" id="CHEBI:58115"/>
    </ligand>
</feature>
<evidence type="ECO:0000256" key="4">
    <source>
        <dbReference type="ARBA" id="ARBA00022741"/>
    </source>
</evidence>
<dbReference type="SUPFAM" id="SSF103365">
    <property type="entry name" value="Hypothetical protein PH1602"/>
    <property type="match status" value="1"/>
</dbReference>
<dbReference type="GO" id="GO:0170057">
    <property type="term" value="F:RNA ligase (GTP) activity"/>
    <property type="evidence" value="ECO:0007669"/>
    <property type="project" value="UniProtKB-EC"/>
</dbReference>
<keyword evidence="6 10" id="KW-0342">GTP-binding</keyword>
<dbReference type="Proteomes" id="UP000032809">
    <property type="component" value="Chromosome I"/>
</dbReference>
<dbReference type="EMBL" id="LN824141">
    <property type="protein sequence ID" value="CEP77690.1"/>
    <property type="molecule type" value="Genomic_DNA"/>
</dbReference>
<dbReference type="GO" id="GO:0042245">
    <property type="term" value="P:RNA repair"/>
    <property type="evidence" value="ECO:0007669"/>
    <property type="project" value="UniProtKB-KW"/>
</dbReference>
<feature type="binding site" evidence="10">
    <location>
        <begin position="313"/>
        <end position="316"/>
    </location>
    <ligand>
        <name>GMP</name>
        <dbReference type="ChEBI" id="CHEBI:58115"/>
    </ligand>
</feature>
<feature type="binding site" evidence="10">
    <location>
        <begin position="289"/>
        <end position="292"/>
    </location>
    <ligand>
        <name>GMP</name>
        <dbReference type="ChEBI" id="CHEBI:58115"/>
    </ligand>
</feature>
<feature type="active site" description="GMP-histidine intermediate" evidence="9">
    <location>
        <position position="313"/>
    </location>
</feature>
<keyword evidence="13" id="KW-1185">Reference proteome</keyword>
<protein>
    <recommendedName>
        <fullName evidence="1">3'-phosphate/5'-hydroxy nucleic acid ligase</fullName>
        <ecNumber evidence="1">6.5.1.8</ecNumber>
    </recommendedName>
</protein>
<dbReference type="GO" id="GO:0006281">
    <property type="term" value="P:DNA repair"/>
    <property type="evidence" value="ECO:0007669"/>
    <property type="project" value="TreeGrafter"/>
</dbReference>
<dbReference type="PANTHER" id="PTHR43749">
    <property type="entry name" value="RNA-SPLICING LIGASE RTCB"/>
    <property type="match status" value="1"/>
</dbReference>
<dbReference type="KEGG" id="dtn:DTL3_0361"/>
<keyword evidence="2" id="KW-0436">Ligase</keyword>
<feature type="binding site" evidence="11">
    <location>
        <position position="145"/>
    </location>
    <ligand>
        <name>Mn(2+)</name>
        <dbReference type="ChEBI" id="CHEBI:29035"/>
        <label>1</label>
    </ligand>
</feature>
<evidence type="ECO:0000256" key="5">
    <source>
        <dbReference type="ARBA" id="ARBA00022800"/>
    </source>
</evidence>
<organism evidence="12 13">
    <name type="scientific">Defluviitoga tunisiensis</name>
    <dbReference type="NCBI Taxonomy" id="1006576"/>
    <lineage>
        <taxon>Bacteria</taxon>
        <taxon>Thermotogati</taxon>
        <taxon>Thermotogota</taxon>
        <taxon>Thermotogae</taxon>
        <taxon>Petrotogales</taxon>
        <taxon>Petrotogaceae</taxon>
        <taxon>Defluviitoga</taxon>
    </lineage>
</organism>
<feature type="binding site" evidence="11">
    <location>
        <position position="263"/>
    </location>
    <ligand>
        <name>Mn(2+)</name>
        <dbReference type="ChEBI" id="CHEBI:29035"/>
        <label>2</label>
    </ligand>
</feature>
<dbReference type="PANTHER" id="PTHR43749:SF2">
    <property type="entry name" value="RNA-SPLICING LIGASE RTCB"/>
    <property type="match status" value="1"/>
</dbReference>
<dbReference type="PATRIC" id="fig|1006576.9.peg.358"/>
<evidence type="ECO:0000256" key="8">
    <source>
        <dbReference type="ARBA" id="ARBA00047746"/>
    </source>
</evidence>
<feature type="binding site" evidence="11">
    <location>
        <position position="162"/>
    </location>
    <ligand>
        <name>Mn(2+)</name>
        <dbReference type="ChEBI" id="CHEBI:29035"/>
        <label>2</label>
    </ligand>
</feature>
<comment type="cofactor">
    <cofactor evidence="11">
        <name>Mn(2+)</name>
        <dbReference type="ChEBI" id="CHEBI:29035"/>
    </cofactor>
    <text evidence="11">Binds 2 manganese ions per subunit.</text>
</comment>
<evidence type="ECO:0000256" key="6">
    <source>
        <dbReference type="ARBA" id="ARBA00023134"/>
    </source>
</evidence>
<keyword evidence="3 11" id="KW-0479">Metal-binding</keyword>